<evidence type="ECO:0000259" key="2">
    <source>
        <dbReference type="Pfam" id="PF07589"/>
    </source>
</evidence>
<evidence type="ECO:0000256" key="1">
    <source>
        <dbReference type="SAM" id="SignalP"/>
    </source>
</evidence>
<dbReference type="InterPro" id="IPR013424">
    <property type="entry name" value="Ice-binding_C"/>
</dbReference>
<dbReference type="RefSeq" id="WP_197530452.1">
    <property type="nucleotide sequence ID" value="NZ_SJPS01000002.1"/>
</dbReference>
<comment type="caution">
    <text evidence="3">The sequence shown here is derived from an EMBL/GenBank/DDBJ whole genome shotgun (WGS) entry which is preliminary data.</text>
</comment>
<dbReference type="AlphaFoldDB" id="A0A5C6CXF4"/>
<protein>
    <recommendedName>
        <fullName evidence="2">Ice-binding protein C-terminal domain-containing protein</fullName>
    </recommendedName>
</protein>
<accession>A0A5C6CXF4</accession>
<keyword evidence="1" id="KW-0732">Signal</keyword>
<dbReference type="Proteomes" id="UP000318437">
    <property type="component" value="Unassembled WGS sequence"/>
</dbReference>
<sequence precursor="true">MKRSLLLCSVCATLMALLPTANTQADNLQLTLDLNNTSRSNNMSGGSWTLWARVVDTGAGVDGSTGIAGLRALIDNITPTGITFNGAINANGAANTQVLPSDPEGTVEIVYGQDLSLATTAGIGVNSPATKDTLIASGTWPAGPRPVFGNDNKPTFPVYLSDGGFLAGGGAATVADSILTTVVTLGDFNSTGTISNADTAGYVAALTGGAGAYNPAGDFNQSGTVSNSDTGSYVAKLTGPLGASVAAVPEPSSIGLVMFGAMGLLGFRRNR</sequence>
<dbReference type="EMBL" id="SJPS01000002">
    <property type="protein sequence ID" value="TWU28217.1"/>
    <property type="molecule type" value="Genomic_DNA"/>
</dbReference>
<evidence type="ECO:0000313" key="3">
    <source>
        <dbReference type="EMBL" id="TWU28217.1"/>
    </source>
</evidence>
<keyword evidence="4" id="KW-1185">Reference proteome</keyword>
<dbReference type="NCBIfam" id="TIGR02595">
    <property type="entry name" value="PEP_CTERM"/>
    <property type="match status" value="1"/>
</dbReference>
<feature type="signal peptide" evidence="1">
    <location>
        <begin position="1"/>
        <end position="25"/>
    </location>
</feature>
<gene>
    <name evidence="3" type="ORF">Pla144_15040</name>
</gene>
<dbReference type="Pfam" id="PF07589">
    <property type="entry name" value="PEP-CTERM"/>
    <property type="match status" value="1"/>
</dbReference>
<evidence type="ECO:0000313" key="4">
    <source>
        <dbReference type="Proteomes" id="UP000318437"/>
    </source>
</evidence>
<name>A0A5C6CXF4_9BACT</name>
<feature type="domain" description="Ice-binding protein C-terminal" evidence="2">
    <location>
        <begin position="247"/>
        <end position="269"/>
    </location>
</feature>
<proteinExistence type="predicted"/>
<organism evidence="3 4">
    <name type="scientific">Bythopirellula polymerisocia</name>
    <dbReference type="NCBI Taxonomy" id="2528003"/>
    <lineage>
        <taxon>Bacteria</taxon>
        <taxon>Pseudomonadati</taxon>
        <taxon>Planctomycetota</taxon>
        <taxon>Planctomycetia</taxon>
        <taxon>Pirellulales</taxon>
        <taxon>Lacipirellulaceae</taxon>
        <taxon>Bythopirellula</taxon>
    </lineage>
</organism>
<reference evidence="3 4" key="1">
    <citation type="submission" date="2019-02" db="EMBL/GenBank/DDBJ databases">
        <title>Deep-cultivation of Planctomycetes and their phenomic and genomic characterization uncovers novel biology.</title>
        <authorList>
            <person name="Wiegand S."/>
            <person name="Jogler M."/>
            <person name="Boedeker C."/>
            <person name="Pinto D."/>
            <person name="Vollmers J."/>
            <person name="Rivas-Marin E."/>
            <person name="Kohn T."/>
            <person name="Peeters S.H."/>
            <person name="Heuer A."/>
            <person name="Rast P."/>
            <person name="Oberbeckmann S."/>
            <person name="Bunk B."/>
            <person name="Jeske O."/>
            <person name="Meyerdierks A."/>
            <person name="Storesund J.E."/>
            <person name="Kallscheuer N."/>
            <person name="Luecker S."/>
            <person name="Lage O.M."/>
            <person name="Pohl T."/>
            <person name="Merkel B.J."/>
            <person name="Hornburger P."/>
            <person name="Mueller R.-W."/>
            <person name="Bruemmer F."/>
            <person name="Labrenz M."/>
            <person name="Spormann A.M."/>
            <person name="Op Den Camp H."/>
            <person name="Overmann J."/>
            <person name="Amann R."/>
            <person name="Jetten M.S.M."/>
            <person name="Mascher T."/>
            <person name="Medema M.H."/>
            <person name="Devos D.P."/>
            <person name="Kaster A.-K."/>
            <person name="Ovreas L."/>
            <person name="Rohde M."/>
            <person name="Galperin M.Y."/>
            <person name="Jogler C."/>
        </authorList>
    </citation>
    <scope>NUCLEOTIDE SEQUENCE [LARGE SCALE GENOMIC DNA]</scope>
    <source>
        <strain evidence="3 4">Pla144</strain>
    </source>
</reference>
<feature type="chain" id="PRO_5022707564" description="Ice-binding protein C-terminal domain-containing protein" evidence="1">
    <location>
        <begin position="26"/>
        <end position="271"/>
    </location>
</feature>